<dbReference type="GO" id="GO:0008168">
    <property type="term" value="F:methyltransferase activity"/>
    <property type="evidence" value="ECO:0007669"/>
    <property type="project" value="InterPro"/>
</dbReference>
<evidence type="ECO:0000259" key="4">
    <source>
        <dbReference type="SMART" id="SM00363"/>
    </source>
</evidence>
<dbReference type="Pfam" id="PF01728">
    <property type="entry name" value="FtsJ"/>
    <property type="match status" value="1"/>
</dbReference>
<dbReference type="PROSITE" id="PS50889">
    <property type="entry name" value="S4"/>
    <property type="match status" value="1"/>
</dbReference>
<dbReference type="InterPro" id="IPR047048">
    <property type="entry name" value="TlyA"/>
</dbReference>
<dbReference type="GO" id="GO:0032259">
    <property type="term" value="P:methylation"/>
    <property type="evidence" value="ECO:0007669"/>
    <property type="project" value="InterPro"/>
</dbReference>
<reference evidence="5" key="1">
    <citation type="journal article" date="2012" name="Science">
        <title>Fermentation, hydrogen, and sulfur metabolism in multiple uncultivated bacterial phyla.</title>
        <authorList>
            <person name="Wrighton K.C."/>
            <person name="Thomas B.C."/>
            <person name="Sharon I."/>
            <person name="Miller C.S."/>
            <person name="Castelle C.J."/>
            <person name="VerBerkmoes N.C."/>
            <person name="Wilkins M.J."/>
            <person name="Hettich R.L."/>
            <person name="Lipton M.S."/>
            <person name="Williams K.H."/>
            <person name="Long P.E."/>
            <person name="Banfield J.F."/>
        </authorList>
    </citation>
    <scope>NUCLEOTIDE SEQUENCE [LARGE SCALE GENOMIC DNA]</scope>
</reference>
<dbReference type="InterPro" id="IPR002877">
    <property type="entry name" value="RNA_MeTrfase_FtsJ_dom"/>
</dbReference>
<dbReference type="SUPFAM" id="SSF53335">
    <property type="entry name" value="S-adenosyl-L-methionine-dependent methyltransferases"/>
    <property type="match status" value="1"/>
</dbReference>
<name>K2F5W3_9BACT</name>
<protein>
    <submittedName>
        <fullName evidence="5">Hemolysin A</fullName>
    </submittedName>
</protein>
<organism evidence="5">
    <name type="scientific">uncultured bacterium</name>
    <name type="common">gcode 4</name>
    <dbReference type="NCBI Taxonomy" id="1234023"/>
    <lineage>
        <taxon>Bacteria</taxon>
        <taxon>environmental samples</taxon>
    </lineage>
</organism>
<dbReference type="PANTHER" id="PTHR32319:SF0">
    <property type="entry name" value="BACTERIAL HEMOLYSIN-LIKE PROTEIN"/>
    <property type="match status" value="1"/>
</dbReference>
<dbReference type="CDD" id="cd00165">
    <property type="entry name" value="S4"/>
    <property type="match status" value="1"/>
</dbReference>
<evidence type="ECO:0000256" key="2">
    <source>
        <dbReference type="ARBA" id="ARBA00029460"/>
    </source>
</evidence>
<accession>K2F5W3</accession>
<keyword evidence="1 3" id="KW-0694">RNA-binding</keyword>
<evidence type="ECO:0000256" key="3">
    <source>
        <dbReference type="PROSITE-ProRule" id="PRU00182"/>
    </source>
</evidence>
<proteinExistence type="inferred from homology"/>
<dbReference type="EMBL" id="AMFJ01000791">
    <property type="protein sequence ID" value="EKE26471.1"/>
    <property type="molecule type" value="Genomic_DNA"/>
</dbReference>
<comment type="similarity">
    <text evidence="2">Belongs to the TlyA family.</text>
</comment>
<feature type="domain" description="RNA-binding S4" evidence="4">
    <location>
        <begin position="1"/>
        <end position="63"/>
    </location>
</feature>
<dbReference type="Gene3D" id="3.40.50.150">
    <property type="entry name" value="Vaccinia Virus protein VP39"/>
    <property type="match status" value="1"/>
</dbReference>
<comment type="caution">
    <text evidence="5">The sequence shown here is derived from an EMBL/GenBank/DDBJ whole genome shotgun (WGS) entry which is preliminary data.</text>
</comment>
<dbReference type="PANTHER" id="PTHR32319">
    <property type="entry name" value="BACTERIAL HEMOLYSIN-LIKE PROTEIN"/>
    <property type="match status" value="1"/>
</dbReference>
<dbReference type="SMART" id="SM00363">
    <property type="entry name" value="S4"/>
    <property type="match status" value="1"/>
</dbReference>
<dbReference type="InterPro" id="IPR029063">
    <property type="entry name" value="SAM-dependent_MTases_sf"/>
</dbReference>
<sequence length="238" mass="28317">MRLDRFISEKYDFSRNKAQFLVKEWLVKVNSKIIEKVSFDTKETDFIEIIEDRRNEFVARSAVKLYDFLDLIDLDVTDFICLDIWASTWWFSQVMLLRWAKLIYAIDVWTSQLHESIKNNSKIISFENTDIRKYESKEKFDLITVDVSFISLTKIISKIKELSSKNTNVILLFKPQFEVWKANIWKNWVVKDKKAITNSLDSFKKILKENGFQIQKLSESTLPGEAWNIEYLIFLKVI</sequence>
<evidence type="ECO:0000256" key="1">
    <source>
        <dbReference type="ARBA" id="ARBA00022884"/>
    </source>
</evidence>
<gene>
    <name evidence="5" type="ORF">ACD_4C00275G0002</name>
</gene>
<dbReference type="InterPro" id="IPR002942">
    <property type="entry name" value="S4_RNA-bd"/>
</dbReference>
<dbReference type="GO" id="GO:0003723">
    <property type="term" value="F:RNA binding"/>
    <property type="evidence" value="ECO:0007669"/>
    <property type="project" value="UniProtKB-KW"/>
</dbReference>
<dbReference type="Gene3D" id="3.10.290.10">
    <property type="entry name" value="RNA-binding S4 domain"/>
    <property type="match status" value="1"/>
</dbReference>
<dbReference type="InterPro" id="IPR036986">
    <property type="entry name" value="S4_RNA-bd_sf"/>
</dbReference>
<dbReference type="AlphaFoldDB" id="K2F5W3"/>
<dbReference type="SUPFAM" id="SSF55174">
    <property type="entry name" value="Alpha-L RNA-binding motif"/>
    <property type="match status" value="1"/>
</dbReference>
<evidence type="ECO:0000313" key="5">
    <source>
        <dbReference type="EMBL" id="EKE26471.1"/>
    </source>
</evidence>